<keyword evidence="1" id="KW-1133">Transmembrane helix</keyword>
<dbReference type="InParanoid" id="A0LFH2"/>
<keyword evidence="1" id="KW-0812">Transmembrane</keyword>
<dbReference type="PANTHER" id="PTHR33371">
    <property type="entry name" value="INTERMEMBRANE PHOSPHOLIPID TRANSPORT SYSTEM BINDING PROTEIN MLAD-RELATED"/>
    <property type="match status" value="1"/>
</dbReference>
<dbReference type="HOGENOM" id="CLU_107027_1_1_7"/>
<dbReference type="InterPro" id="IPR030970">
    <property type="entry name" value="ABC_MlaD"/>
</dbReference>
<dbReference type="NCBIfam" id="TIGR04430">
    <property type="entry name" value="OM_asym_MlaD"/>
    <property type="match status" value="1"/>
</dbReference>
<dbReference type="eggNOG" id="COG1463">
    <property type="taxonomic scope" value="Bacteria"/>
</dbReference>
<reference evidence="3 4" key="1">
    <citation type="submission" date="2006-10" db="EMBL/GenBank/DDBJ databases">
        <title>Complete sequence of Syntrophobacter fumaroxidans MPOB.</title>
        <authorList>
            <consortium name="US DOE Joint Genome Institute"/>
            <person name="Copeland A."/>
            <person name="Lucas S."/>
            <person name="Lapidus A."/>
            <person name="Barry K."/>
            <person name="Detter J.C."/>
            <person name="Glavina del Rio T."/>
            <person name="Hammon N."/>
            <person name="Israni S."/>
            <person name="Pitluck S."/>
            <person name="Goltsman E.G."/>
            <person name="Martinez M."/>
            <person name="Schmutz J."/>
            <person name="Larimer F."/>
            <person name="Land M."/>
            <person name="Hauser L."/>
            <person name="Kyrpides N."/>
            <person name="Kim E."/>
            <person name="Boone D.R."/>
            <person name="Brockman F."/>
            <person name="Culley D."/>
            <person name="Ferry J."/>
            <person name="Gunsalus R."/>
            <person name="McInerney M.J."/>
            <person name="Morrison M."/>
            <person name="Plugge C."/>
            <person name="Rohlin L."/>
            <person name="Scholten J."/>
            <person name="Sieber J."/>
            <person name="Stams A.J.M."/>
            <person name="Worm P."/>
            <person name="Henstra A.M."/>
            <person name="Richardson P."/>
        </authorList>
    </citation>
    <scope>NUCLEOTIDE SEQUENCE [LARGE SCALE GENOMIC DNA]</scope>
    <source>
        <strain evidence="4">DSM 10017 / MPOB</strain>
    </source>
</reference>
<dbReference type="FunCoup" id="A0LFH2">
    <property type="interactions" value="126"/>
</dbReference>
<dbReference type="InterPro" id="IPR003399">
    <property type="entry name" value="Mce/MlaD"/>
</dbReference>
<feature type="domain" description="Mce/MlaD" evidence="2">
    <location>
        <begin position="39"/>
        <end position="113"/>
    </location>
</feature>
<proteinExistence type="predicted"/>
<organism evidence="3 4">
    <name type="scientific">Syntrophobacter fumaroxidans (strain DSM 10017 / MPOB)</name>
    <dbReference type="NCBI Taxonomy" id="335543"/>
    <lineage>
        <taxon>Bacteria</taxon>
        <taxon>Pseudomonadati</taxon>
        <taxon>Thermodesulfobacteriota</taxon>
        <taxon>Syntrophobacteria</taxon>
        <taxon>Syntrophobacterales</taxon>
        <taxon>Syntrophobacteraceae</taxon>
        <taxon>Syntrophobacter</taxon>
    </lineage>
</organism>
<dbReference type="STRING" id="335543.Sfum_0474"/>
<dbReference type="RefSeq" id="WP_011697347.1">
    <property type="nucleotide sequence ID" value="NC_008554.1"/>
</dbReference>
<dbReference type="KEGG" id="sfu:Sfum_0474"/>
<name>A0LFH2_SYNFM</name>
<dbReference type="GO" id="GO:0005548">
    <property type="term" value="F:phospholipid transporter activity"/>
    <property type="evidence" value="ECO:0007669"/>
    <property type="project" value="TreeGrafter"/>
</dbReference>
<dbReference type="Pfam" id="PF02470">
    <property type="entry name" value="MlaD"/>
    <property type="match status" value="1"/>
</dbReference>
<dbReference type="EMBL" id="CP000478">
    <property type="protein sequence ID" value="ABK16174.1"/>
    <property type="molecule type" value="Genomic_DNA"/>
</dbReference>
<sequence length="164" mass="17274">MERRGLEFGVGLFLLIGLACLGYLSFKLGHLNLWGGSDYPVTAKFSTVAGLKDKAKVFMAGVAIGEVQSIGLKDGEAVVTLSINKDVKLEDDVIASIKTSGLIGDKYVSVTAGASDQYIKPGGAIRDTQPPLDIENLLGRFVFGSVEQPKGQGGEGKQDDGALR</sequence>
<dbReference type="InterPro" id="IPR052336">
    <property type="entry name" value="MlaD_Phospholipid_Transporter"/>
</dbReference>
<keyword evidence="4" id="KW-1185">Reference proteome</keyword>
<dbReference type="GO" id="GO:0005543">
    <property type="term" value="F:phospholipid binding"/>
    <property type="evidence" value="ECO:0007669"/>
    <property type="project" value="TreeGrafter"/>
</dbReference>
<dbReference type="OrthoDB" id="9788420at2"/>
<dbReference type="PROSITE" id="PS51257">
    <property type="entry name" value="PROKAR_LIPOPROTEIN"/>
    <property type="match status" value="1"/>
</dbReference>
<protein>
    <submittedName>
        <fullName evidence="3">Mammalian cell entry related domain protein</fullName>
    </submittedName>
</protein>
<evidence type="ECO:0000256" key="1">
    <source>
        <dbReference type="SAM" id="Phobius"/>
    </source>
</evidence>
<keyword evidence="1" id="KW-0472">Membrane</keyword>
<dbReference type="PANTHER" id="PTHR33371:SF4">
    <property type="entry name" value="INTERMEMBRANE PHOSPHOLIPID TRANSPORT SYSTEM BINDING PROTEIN MLAD"/>
    <property type="match status" value="1"/>
</dbReference>
<dbReference type="AlphaFoldDB" id="A0LFH2"/>
<evidence type="ECO:0000313" key="3">
    <source>
        <dbReference type="EMBL" id="ABK16174.1"/>
    </source>
</evidence>
<evidence type="ECO:0000313" key="4">
    <source>
        <dbReference type="Proteomes" id="UP000001784"/>
    </source>
</evidence>
<dbReference type="Proteomes" id="UP000001784">
    <property type="component" value="Chromosome"/>
</dbReference>
<gene>
    <name evidence="3" type="ordered locus">Sfum_0474</name>
</gene>
<evidence type="ECO:0000259" key="2">
    <source>
        <dbReference type="Pfam" id="PF02470"/>
    </source>
</evidence>
<accession>A0LFH2</accession>
<feature type="transmembrane region" description="Helical" evidence="1">
    <location>
        <begin position="6"/>
        <end position="26"/>
    </location>
</feature>